<dbReference type="Gene3D" id="3.90.70.10">
    <property type="entry name" value="Cysteine proteinases"/>
    <property type="match status" value="1"/>
</dbReference>
<evidence type="ECO:0000259" key="6">
    <source>
        <dbReference type="PROSITE" id="PS50203"/>
    </source>
</evidence>
<comment type="caution">
    <text evidence="5">Lacks conserved residue(s) required for the propagation of feature annotation.</text>
</comment>
<dbReference type="SUPFAM" id="SSF54001">
    <property type="entry name" value="Cysteine proteinases"/>
    <property type="match status" value="1"/>
</dbReference>
<dbReference type="GeneID" id="106820921"/>
<evidence type="ECO:0000313" key="8">
    <source>
        <dbReference type="RefSeq" id="XP_014681008.1"/>
    </source>
</evidence>
<dbReference type="InterPro" id="IPR001300">
    <property type="entry name" value="Peptidase_C2_calpain_cat"/>
</dbReference>
<dbReference type="Proteomes" id="UP000695022">
    <property type="component" value="Unplaced"/>
</dbReference>
<protein>
    <submittedName>
        <fullName evidence="8">Calpain-9-like</fullName>
    </submittedName>
</protein>
<comment type="similarity">
    <text evidence="1">Belongs to the peptidase C2 family.</text>
</comment>
<dbReference type="PROSITE" id="PS00139">
    <property type="entry name" value="THIOL_PROTEASE_CYS"/>
    <property type="match status" value="1"/>
</dbReference>
<keyword evidence="7" id="KW-1185">Reference proteome</keyword>
<evidence type="ECO:0000256" key="2">
    <source>
        <dbReference type="ARBA" id="ARBA00022670"/>
    </source>
</evidence>
<evidence type="ECO:0000256" key="3">
    <source>
        <dbReference type="ARBA" id="ARBA00022801"/>
    </source>
</evidence>
<keyword evidence="3" id="KW-0378">Hydrolase</keyword>
<feature type="domain" description="Calpain catalytic" evidence="6">
    <location>
        <begin position="47"/>
        <end position="269"/>
    </location>
</feature>
<keyword evidence="4" id="KW-0788">Thiol protease</keyword>
<proteinExistence type="inferred from homology"/>
<dbReference type="InterPro" id="IPR022684">
    <property type="entry name" value="Calpain_cysteine_protease"/>
</dbReference>
<evidence type="ECO:0000256" key="1">
    <source>
        <dbReference type="ARBA" id="ARBA00007623"/>
    </source>
</evidence>
<dbReference type="Pfam" id="PF00648">
    <property type="entry name" value="Peptidase_C2"/>
    <property type="match status" value="1"/>
</dbReference>
<evidence type="ECO:0000256" key="5">
    <source>
        <dbReference type="PROSITE-ProRule" id="PRU00239"/>
    </source>
</evidence>
<reference evidence="8" key="1">
    <citation type="submission" date="2025-08" db="UniProtKB">
        <authorList>
            <consortium name="RefSeq"/>
        </authorList>
    </citation>
    <scope>IDENTIFICATION</scope>
</reference>
<dbReference type="PANTHER" id="PTHR10183:SF424">
    <property type="entry name" value="CALPAIN-B-LIKE PROTEIN"/>
    <property type="match status" value="1"/>
</dbReference>
<accession>A0ABM1F987</accession>
<dbReference type="PROSITE" id="PS50203">
    <property type="entry name" value="CALPAIN_CAT"/>
    <property type="match status" value="1"/>
</dbReference>
<keyword evidence="2" id="KW-0645">Protease</keyword>
<dbReference type="SMART" id="SM00230">
    <property type="entry name" value="CysPc"/>
    <property type="match status" value="1"/>
</dbReference>
<dbReference type="RefSeq" id="XP_014681008.1">
    <property type="nucleotide sequence ID" value="XM_014825522.1"/>
</dbReference>
<dbReference type="PANTHER" id="PTHR10183">
    <property type="entry name" value="CALPAIN"/>
    <property type="match status" value="1"/>
</dbReference>
<name>A0ABM1F987_PRICU</name>
<sequence length="274" mass="30831">MMSSSAYNGNGDSDNRSIYSSYSTLTIPTACSEYARLKQETFASGILFEDHDFPADVASLYHRHKPSLGPIVWKRPREICQNPKFITKSATRFDIKQGQLGDCWLLTAVSCLTITPRLFRNVVPPNQFFHRNYAGMFVFRFWQYGEWVEVCVDDRLPTYQGQLVYMHSGDPTEFWCSLLEKAYAKLYGSYEALNGSYTAWALQDLTGGVAESYGLDQGSEEHPTFVYTVMGSVIPRSSLLAASIVADDRRQKRLACGLLTQHTYSVTGIATDVV</sequence>
<organism evidence="7 8">
    <name type="scientific">Priapulus caudatus</name>
    <name type="common">Priapulid worm</name>
    <dbReference type="NCBI Taxonomy" id="37621"/>
    <lineage>
        <taxon>Eukaryota</taxon>
        <taxon>Metazoa</taxon>
        <taxon>Ecdysozoa</taxon>
        <taxon>Scalidophora</taxon>
        <taxon>Priapulida</taxon>
        <taxon>Priapulimorpha</taxon>
        <taxon>Priapulimorphida</taxon>
        <taxon>Priapulidae</taxon>
        <taxon>Priapulus</taxon>
    </lineage>
</organism>
<evidence type="ECO:0000313" key="7">
    <source>
        <dbReference type="Proteomes" id="UP000695022"/>
    </source>
</evidence>
<dbReference type="InterPro" id="IPR038765">
    <property type="entry name" value="Papain-like_cys_pep_sf"/>
</dbReference>
<dbReference type="CDD" id="cd00044">
    <property type="entry name" value="CysPc"/>
    <property type="match status" value="1"/>
</dbReference>
<gene>
    <name evidence="8" type="primary">LOC106820921</name>
</gene>
<dbReference type="PRINTS" id="PR00704">
    <property type="entry name" value="CALPAIN"/>
</dbReference>
<evidence type="ECO:0000256" key="4">
    <source>
        <dbReference type="ARBA" id="ARBA00022807"/>
    </source>
</evidence>
<dbReference type="InterPro" id="IPR000169">
    <property type="entry name" value="Pept_cys_AS"/>
</dbReference>